<dbReference type="Proteomes" id="UP000554482">
    <property type="component" value="Unassembled WGS sequence"/>
</dbReference>
<name>A0A7J6WVZ9_THATH</name>
<dbReference type="Pfam" id="PF25896">
    <property type="entry name" value="HTH_AT3G52170"/>
    <property type="match status" value="1"/>
</dbReference>
<dbReference type="OrthoDB" id="787154at2759"/>
<evidence type="ECO:0000256" key="1">
    <source>
        <dbReference type="SAM" id="MobiDB-lite"/>
    </source>
</evidence>
<evidence type="ECO:0000259" key="2">
    <source>
        <dbReference type="Pfam" id="PF25896"/>
    </source>
</evidence>
<feature type="region of interest" description="Disordered" evidence="1">
    <location>
        <begin position="304"/>
        <end position="370"/>
    </location>
</feature>
<dbReference type="InterPro" id="IPR058942">
    <property type="entry name" value="AT3G52170-like"/>
</dbReference>
<dbReference type="PANTHER" id="PTHR34568">
    <property type="entry name" value="RRM DOMAIN-CONTAINING PROTEIN"/>
    <property type="match status" value="1"/>
</dbReference>
<reference evidence="3 4" key="1">
    <citation type="submission" date="2020-06" db="EMBL/GenBank/DDBJ databases">
        <title>Transcriptomic and genomic resources for Thalictrum thalictroides and T. hernandezii: Facilitating candidate gene discovery in an emerging model plant lineage.</title>
        <authorList>
            <person name="Arias T."/>
            <person name="Riano-Pachon D.M."/>
            <person name="Di Stilio V.S."/>
        </authorList>
    </citation>
    <scope>NUCLEOTIDE SEQUENCE [LARGE SCALE GENOMIC DNA]</scope>
    <source>
        <strain evidence="4">cv. WT478/WT964</strain>
        <tissue evidence="3">Leaves</tissue>
    </source>
</reference>
<proteinExistence type="predicted"/>
<feature type="compositionally biased region" description="Basic and acidic residues" evidence="1">
    <location>
        <begin position="355"/>
        <end position="368"/>
    </location>
</feature>
<keyword evidence="4" id="KW-1185">Reference proteome</keyword>
<feature type="region of interest" description="Disordered" evidence="1">
    <location>
        <begin position="248"/>
        <end position="267"/>
    </location>
</feature>
<evidence type="ECO:0000313" key="3">
    <source>
        <dbReference type="EMBL" id="KAF5201087.1"/>
    </source>
</evidence>
<dbReference type="InterPro" id="IPR058941">
    <property type="entry name" value="HTH_AT3G52170-like"/>
</dbReference>
<gene>
    <name evidence="3" type="ORF">FRX31_009326</name>
</gene>
<organism evidence="3 4">
    <name type="scientific">Thalictrum thalictroides</name>
    <name type="common">Rue-anemone</name>
    <name type="synonym">Anemone thalictroides</name>
    <dbReference type="NCBI Taxonomy" id="46969"/>
    <lineage>
        <taxon>Eukaryota</taxon>
        <taxon>Viridiplantae</taxon>
        <taxon>Streptophyta</taxon>
        <taxon>Embryophyta</taxon>
        <taxon>Tracheophyta</taxon>
        <taxon>Spermatophyta</taxon>
        <taxon>Magnoliopsida</taxon>
        <taxon>Ranunculales</taxon>
        <taxon>Ranunculaceae</taxon>
        <taxon>Thalictroideae</taxon>
        <taxon>Thalictrum</taxon>
    </lineage>
</organism>
<evidence type="ECO:0000313" key="4">
    <source>
        <dbReference type="Proteomes" id="UP000554482"/>
    </source>
</evidence>
<dbReference type="EMBL" id="JABWDY010009892">
    <property type="protein sequence ID" value="KAF5201087.1"/>
    <property type="molecule type" value="Genomic_DNA"/>
</dbReference>
<sequence>MHAVKVGWVGQTFALAKANESGGKKSRIRRSKEDRKAMVESFIKRYQNSNSGNFPSLNLTHKEVGGSFYTVREIVREIIQENRVLGPAKLAEDEQELDQFHEQYPLGSISIECQSHLSSSSEIHVVSSDHQSIRKELESTQNVEVDSQQWQKLDSGRYINGASVNKEYKEVNASEPPVQVNQEILYTELRINQNVGSLENIIDISTSKVTPLATDVVVETFPVKFASTDMESVEETLAVDFEQQEAKRVEAKPVISESDSSGSLDEKSVEHLGDQLVEALCSSTESSTISTLVGDNLQTDTAFKDDSSLKTTNEDVENAGSELKPAPNTVHNKNSNNMGSNQGKSLPQETATIKTKSDNESSYSKDGRNSTLNRTKLESWEGSTRVTAEADTNPVLAVFKAFISAFVKFWTE</sequence>
<protein>
    <submittedName>
        <fullName evidence="3">Dna binding protein</fullName>
    </submittedName>
</protein>
<comment type="caution">
    <text evidence="3">The sequence shown here is derived from an EMBL/GenBank/DDBJ whole genome shotgun (WGS) entry which is preliminary data.</text>
</comment>
<accession>A0A7J6WVZ9</accession>
<feature type="compositionally biased region" description="Polar residues" evidence="1">
    <location>
        <begin position="329"/>
        <end position="354"/>
    </location>
</feature>
<dbReference type="AlphaFoldDB" id="A0A7J6WVZ9"/>
<dbReference type="PANTHER" id="PTHR34568:SF1">
    <property type="entry name" value="DNA BINDING PROTEIN"/>
    <property type="match status" value="1"/>
</dbReference>
<feature type="domain" description="AT3G52170-like helix-turn-helix" evidence="2">
    <location>
        <begin position="31"/>
        <end position="79"/>
    </location>
</feature>